<dbReference type="Gene3D" id="3.30.2010.10">
    <property type="entry name" value="Metalloproteases ('zincins'), catalytic domain"/>
    <property type="match status" value="1"/>
</dbReference>
<dbReference type="PANTHER" id="PTHR22726:SF1">
    <property type="entry name" value="METALLOENDOPEPTIDASE OMA1, MITOCHONDRIAL"/>
    <property type="match status" value="1"/>
</dbReference>
<sequence>MNTRATRLGLAVACALSASACSDTKLPSSLSELMPGSNSDAGMHQMGKLPPPIARSWPSVTEDLNNNRADGWGLVSMPEMERYLNGLLAKIKRTAGVPDYPGTVHITADTALAASSSAAGNIYVSQYWIQIAESEDEIFAVLAHEFGHVYLNHYAANDVKTAGETGAAIATLAWNYANKRASTTEWSGVDNIFVVQALGTRALFPAWQRSFEEAADRFGATISLKCGYSYSEGFRTFLARIGTYDKQAKEQQEKLKEMQTAAARDKAVKDATKHPLKSPVFNNSLTPFTSQMGTLDRLSDALATATSNTVDVKGSLGGATFDAQHALEDRIGAEAETVQETHGDAAQREADLRKQIEPLLGDEMPDAKVEPWKNARKQGATATILAHYALASNIQTLQAQKHYGEALAAANTMASGPTANDGLPLYLVSNLTSLSATGPQDTPIQILRRNQNAHERSWQIQVNLANRMASSRDRANALPFLQKQFDEFGRAPLTWSPMIAFYRQTGDTKTAKDLALKCTANYPDYRTPCLAASQTPAETKQADQGGMGHIHSVLNKLIGVNK</sequence>
<dbReference type="GO" id="GO:0004222">
    <property type="term" value="F:metalloendopeptidase activity"/>
    <property type="evidence" value="ECO:0007669"/>
    <property type="project" value="InterPro"/>
</dbReference>
<name>A0A158JKA5_9BURK</name>
<keyword evidence="4" id="KW-0378">Hydrolase</keyword>
<comment type="caution">
    <text evidence="9">The sequence shown here is derived from an EMBL/GenBank/DDBJ whole genome shotgun (WGS) entry which is preliminary data.</text>
</comment>
<keyword evidence="6" id="KW-0482">Metalloprotease</keyword>
<reference evidence="9" key="1">
    <citation type="submission" date="2016-01" db="EMBL/GenBank/DDBJ databases">
        <authorList>
            <person name="Peeters C."/>
        </authorList>
    </citation>
    <scope>NUCLEOTIDE SEQUENCE [LARGE SCALE GENOMIC DNA]</scope>
    <source>
        <strain evidence="9">LMG 22940</strain>
    </source>
</reference>
<dbReference type="AlphaFoldDB" id="A0A158JKA5"/>
<accession>A0A158JKA5</accession>
<keyword evidence="7" id="KW-0732">Signal</keyword>
<evidence type="ECO:0000256" key="3">
    <source>
        <dbReference type="ARBA" id="ARBA00022723"/>
    </source>
</evidence>
<dbReference type="InterPro" id="IPR051156">
    <property type="entry name" value="Mito/Outer_Membr_Metalloprot"/>
</dbReference>
<protein>
    <submittedName>
        <fullName evidence="9">Peptidase family M48</fullName>
    </submittedName>
</protein>
<dbReference type="Pfam" id="PF01435">
    <property type="entry name" value="Peptidase_M48"/>
    <property type="match status" value="1"/>
</dbReference>
<dbReference type="PANTHER" id="PTHR22726">
    <property type="entry name" value="METALLOENDOPEPTIDASE OMA1"/>
    <property type="match status" value="1"/>
</dbReference>
<dbReference type="OrthoDB" id="9810445at2"/>
<dbReference type="GO" id="GO:0016020">
    <property type="term" value="C:membrane"/>
    <property type="evidence" value="ECO:0007669"/>
    <property type="project" value="TreeGrafter"/>
</dbReference>
<gene>
    <name evidence="9" type="ORF">AWB68_03901</name>
</gene>
<evidence type="ECO:0000256" key="1">
    <source>
        <dbReference type="ARBA" id="ARBA00001947"/>
    </source>
</evidence>
<dbReference type="RefSeq" id="WP_087645983.1">
    <property type="nucleotide sequence ID" value="NZ_FCON02000042.1"/>
</dbReference>
<keyword evidence="3" id="KW-0479">Metal-binding</keyword>
<evidence type="ECO:0000313" key="9">
    <source>
        <dbReference type="EMBL" id="SAL68893.1"/>
    </source>
</evidence>
<keyword evidence="2" id="KW-0645">Protease</keyword>
<dbReference type="Proteomes" id="UP000054770">
    <property type="component" value="Unassembled WGS sequence"/>
</dbReference>
<evidence type="ECO:0000259" key="8">
    <source>
        <dbReference type="Pfam" id="PF01435"/>
    </source>
</evidence>
<feature type="signal peptide" evidence="7">
    <location>
        <begin position="1"/>
        <end position="20"/>
    </location>
</feature>
<evidence type="ECO:0000256" key="6">
    <source>
        <dbReference type="ARBA" id="ARBA00023049"/>
    </source>
</evidence>
<evidence type="ECO:0000256" key="4">
    <source>
        <dbReference type="ARBA" id="ARBA00022801"/>
    </source>
</evidence>
<dbReference type="EMBL" id="FCON02000042">
    <property type="protein sequence ID" value="SAL68893.1"/>
    <property type="molecule type" value="Genomic_DNA"/>
</dbReference>
<evidence type="ECO:0000256" key="5">
    <source>
        <dbReference type="ARBA" id="ARBA00022833"/>
    </source>
</evidence>
<dbReference type="GO" id="GO:0051603">
    <property type="term" value="P:proteolysis involved in protein catabolic process"/>
    <property type="evidence" value="ECO:0007669"/>
    <property type="project" value="TreeGrafter"/>
</dbReference>
<organism evidence="9 10">
    <name type="scientific">Caballeronia choica</name>
    <dbReference type="NCBI Taxonomy" id="326476"/>
    <lineage>
        <taxon>Bacteria</taxon>
        <taxon>Pseudomonadati</taxon>
        <taxon>Pseudomonadota</taxon>
        <taxon>Betaproteobacteria</taxon>
        <taxon>Burkholderiales</taxon>
        <taxon>Burkholderiaceae</taxon>
        <taxon>Caballeronia</taxon>
    </lineage>
</organism>
<proteinExistence type="predicted"/>
<dbReference type="GO" id="GO:0046872">
    <property type="term" value="F:metal ion binding"/>
    <property type="evidence" value="ECO:0007669"/>
    <property type="project" value="UniProtKB-KW"/>
</dbReference>
<evidence type="ECO:0000256" key="2">
    <source>
        <dbReference type="ARBA" id="ARBA00022670"/>
    </source>
</evidence>
<evidence type="ECO:0000256" key="7">
    <source>
        <dbReference type="SAM" id="SignalP"/>
    </source>
</evidence>
<keyword evidence="10" id="KW-1185">Reference proteome</keyword>
<dbReference type="InterPro" id="IPR001915">
    <property type="entry name" value="Peptidase_M48"/>
</dbReference>
<feature type="domain" description="Peptidase M48" evidence="8">
    <location>
        <begin position="82"/>
        <end position="231"/>
    </location>
</feature>
<feature type="chain" id="PRO_5011116926" evidence="7">
    <location>
        <begin position="21"/>
        <end position="562"/>
    </location>
</feature>
<keyword evidence="5" id="KW-0862">Zinc</keyword>
<comment type="cofactor">
    <cofactor evidence="1">
        <name>Zn(2+)</name>
        <dbReference type="ChEBI" id="CHEBI:29105"/>
    </cofactor>
</comment>
<dbReference type="PROSITE" id="PS51257">
    <property type="entry name" value="PROKAR_LIPOPROTEIN"/>
    <property type="match status" value="1"/>
</dbReference>
<evidence type="ECO:0000313" key="10">
    <source>
        <dbReference type="Proteomes" id="UP000054770"/>
    </source>
</evidence>